<reference evidence="3" key="1">
    <citation type="journal article" date="2019" name="Int. J. Syst. Evol. Microbiol.">
        <title>The Global Catalogue of Microorganisms (GCM) 10K type strain sequencing project: providing services to taxonomists for standard genome sequencing and annotation.</title>
        <authorList>
            <consortium name="The Broad Institute Genomics Platform"/>
            <consortium name="The Broad Institute Genome Sequencing Center for Infectious Disease"/>
            <person name="Wu L."/>
            <person name="Ma J."/>
        </authorList>
    </citation>
    <scope>NUCLEOTIDE SEQUENCE [LARGE SCALE GENOMIC DNA]</scope>
    <source>
        <strain evidence="3">CGMCC 4.7304</strain>
    </source>
</reference>
<name>A0ABW0YWN2_9ACTN</name>
<evidence type="ECO:0000256" key="1">
    <source>
        <dbReference type="SAM" id="SignalP"/>
    </source>
</evidence>
<protein>
    <recommendedName>
        <fullName evidence="4">Secreted protein</fullName>
    </recommendedName>
</protein>
<feature type="signal peptide" evidence="1">
    <location>
        <begin position="1"/>
        <end position="45"/>
    </location>
</feature>
<evidence type="ECO:0000313" key="2">
    <source>
        <dbReference type="EMBL" id="MFC5721004.1"/>
    </source>
</evidence>
<dbReference type="EMBL" id="JBHSPB010000006">
    <property type="protein sequence ID" value="MFC5721004.1"/>
    <property type="molecule type" value="Genomic_DNA"/>
</dbReference>
<dbReference type="RefSeq" id="WP_390316210.1">
    <property type="nucleotide sequence ID" value="NZ_JBHSPB010000006.1"/>
</dbReference>
<accession>A0ABW0YWN2</accession>
<keyword evidence="3" id="KW-1185">Reference proteome</keyword>
<evidence type="ECO:0000313" key="3">
    <source>
        <dbReference type="Proteomes" id="UP001596083"/>
    </source>
</evidence>
<evidence type="ECO:0008006" key="4">
    <source>
        <dbReference type="Google" id="ProtNLM"/>
    </source>
</evidence>
<gene>
    <name evidence="2" type="ORF">ACFP1Z_12580</name>
</gene>
<sequence>MSIAATHRWWTSRIPLKEPQMKTPSRLMALALAGGTLLLAGAAHAAGTRTPAAQAAPASDDTAQIPAAIEDFSYPDADKILAEKNLKLKRGDGNIMLAECGSSPDLLKFIARDRDDFCFRVKGSKGYLSLEVPAVTGVQTKEHTAHVEMTVDKKSKSYDIGKNKWQGIGETTDPTGREHVLVEIVTGK</sequence>
<organism evidence="2 3">
    <name type="scientific">Streptomyces gamaensis</name>
    <dbReference type="NCBI Taxonomy" id="1763542"/>
    <lineage>
        <taxon>Bacteria</taxon>
        <taxon>Bacillati</taxon>
        <taxon>Actinomycetota</taxon>
        <taxon>Actinomycetes</taxon>
        <taxon>Kitasatosporales</taxon>
        <taxon>Streptomycetaceae</taxon>
        <taxon>Streptomyces</taxon>
    </lineage>
</organism>
<feature type="chain" id="PRO_5046635524" description="Secreted protein" evidence="1">
    <location>
        <begin position="46"/>
        <end position="188"/>
    </location>
</feature>
<dbReference type="Proteomes" id="UP001596083">
    <property type="component" value="Unassembled WGS sequence"/>
</dbReference>
<keyword evidence="1" id="KW-0732">Signal</keyword>
<proteinExistence type="predicted"/>
<comment type="caution">
    <text evidence="2">The sequence shown here is derived from an EMBL/GenBank/DDBJ whole genome shotgun (WGS) entry which is preliminary data.</text>
</comment>